<keyword evidence="13" id="KW-1185">Reference proteome</keyword>
<dbReference type="EC" id="2.4.1.182" evidence="3 11"/>
<evidence type="ECO:0000256" key="3">
    <source>
        <dbReference type="ARBA" id="ARBA00012687"/>
    </source>
</evidence>
<dbReference type="PANTHER" id="PTHR30372:SF4">
    <property type="entry name" value="LIPID-A-DISACCHARIDE SYNTHASE, MITOCHONDRIAL-RELATED"/>
    <property type="match status" value="1"/>
</dbReference>
<proteinExistence type="inferred from homology"/>
<dbReference type="RefSeq" id="WP_266281390.1">
    <property type="nucleotide sequence ID" value="NZ_JAPKNF010000001.1"/>
</dbReference>
<organism evidence="12 13">
    <name type="scientific">Kaistia geumhonensis</name>
    <dbReference type="NCBI Taxonomy" id="410839"/>
    <lineage>
        <taxon>Bacteria</taxon>
        <taxon>Pseudomonadati</taxon>
        <taxon>Pseudomonadota</taxon>
        <taxon>Alphaproteobacteria</taxon>
        <taxon>Hyphomicrobiales</taxon>
        <taxon>Kaistiaceae</taxon>
        <taxon>Kaistia</taxon>
    </lineage>
</organism>
<gene>
    <name evidence="12" type="ORF">QO015_000739</name>
</gene>
<keyword evidence="9" id="KW-0443">Lipid metabolism</keyword>
<comment type="caution">
    <text evidence="12">The sequence shown here is derived from an EMBL/GenBank/DDBJ whole genome shotgun (WGS) entry which is preliminary data.</text>
</comment>
<dbReference type="InterPro" id="IPR003835">
    <property type="entry name" value="Glyco_trans_19"/>
</dbReference>
<dbReference type="EMBL" id="JAUSWJ010000001">
    <property type="protein sequence ID" value="MDQ0515126.1"/>
    <property type="molecule type" value="Genomic_DNA"/>
</dbReference>
<dbReference type="Pfam" id="PF02684">
    <property type="entry name" value="LpxB"/>
    <property type="match status" value="1"/>
</dbReference>
<evidence type="ECO:0000256" key="9">
    <source>
        <dbReference type="ARBA" id="ARBA00023098"/>
    </source>
</evidence>
<evidence type="ECO:0000256" key="1">
    <source>
        <dbReference type="ARBA" id="ARBA00002056"/>
    </source>
</evidence>
<comment type="catalytic activity">
    <reaction evidence="10">
        <text>a lipid X + a UDP-2-N,3-O-bis[(3R)-3-hydroxyacyl]-alpha-D-glucosamine = a lipid A disaccharide + UDP + H(+)</text>
        <dbReference type="Rhea" id="RHEA:67828"/>
        <dbReference type="ChEBI" id="CHEBI:15378"/>
        <dbReference type="ChEBI" id="CHEBI:58223"/>
        <dbReference type="ChEBI" id="CHEBI:137748"/>
        <dbReference type="ChEBI" id="CHEBI:176338"/>
        <dbReference type="ChEBI" id="CHEBI:176343"/>
        <dbReference type="EC" id="2.4.1.182"/>
    </reaction>
</comment>
<evidence type="ECO:0000313" key="12">
    <source>
        <dbReference type="EMBL" id="MDQ0515126.1"/>
    </source>
</evidence>
<dbReference type="NCBIfam" id="TIGR00215">
    <property type="entry name" value="lpxB"/>
    <property type="match status" value="1"/>
</dbReference>
<evidence type="ECO:0000313" key="13">
    <source>
        <dbReference type="Proteomes" id="UP001223743"/>
    </source>
</evidence>
<evidence type="ECO:0000256" key="8">
    <source>
        <dbReference type="ARBA" id="ARBA00022679"/>
    </source>
</evidence>
<dbReference type="GO" id="GO:0008915">
    <property type="term" value="F:lipid-A-disaccharide synthase activity"/>
    <property type="evidence" value="ECO:0007669"/>
    <property type="project" value="UniProtKB-EC"/>
</dbReference>
<comment type="function">
    <text evidence="1">Condensation of UDP-2,3-diacylglucosamine and 2,3-diacylglucosamine-1-phosphate to form lipid A disaccharide, a precursor of lipid A, a phosphorylated glycolipid that anchors the lipopolysaccharide to the outer membrane of the cell.</text>
</comment>
<comment type="similarity">
    <text evidence="2">Belongs to the LpxB family.</text>
</comment>
<dbReference type="Proteomes" id="UP001223743">
    <property type="component" value="Unassembled WGS sequence"/>
</dbReference>
<name>A0ABU0M2E4_9HYPH</name>
<keyword evidence="6" id="KW-0441">Lipid A biosynthesis</keyword>
<dbReference type="SUPFAM" id="SSF53756">
    <property type="entry name" value="UDP-Glycosyltransferase/glycogen phosphorylase"/>
    <property type="match status" value="1"/>
</dbReference>
<dbReference type="PANTHER" id="PTHR30372">
    <property type="entry name" value="LIPID-A-DISACCHARIDE SYNTHASE"/>
    <property type="match status" value="1"/>
</dbReference>
<evidence type="ECO:0000256" key="7">
    <source>
        <dbReference type="ARBA" id="ARBA00022676"/>
    </source>
</evidence>
<sequence length="395" mass="41733">MTLPEQRPLRVFIVAGEESGDALGGPLMRALADRLQGRVTFRGVGGTRMQAAGLVSLFPMDDLTAIGFGEVIGKLPTIVRRLRETVAAILADPPDLLMLVDAPDFTHRVAARVRRRLPDLAIVKYVAPTVWAWRPGRARAMRGTIDRVLALLPFEPEVMRRLGGPPTTYVGHPLLGALDTLRPDGDEQALRDGEPPVLLVLPGSRRREIERLGADFGAAVGLVAAARPVRPVLPTLPRLEGLIRAATASWPVAPEIVTGEEAKHAAFRRARAALAASGTVTLELALAGVPMVAAYKVSAWEAVIARRVLKGFSVILPNIVLGRPVVPEFLQEACTPAALAAALEPLLAGGPAREAQIAGFAELDRLMSTGGVAAEFVAADAVLATVSGRGVIGTS</sequence>
<evidence type="ECO:0000256" key="5">
    <source>
        <dbReference type="ARBA" id="ARBA00022516"/>
    </source>
</evidence>
<reference evidence="12 13" key="1">
    <citation type="submission" date="2023-07" db="EMBL/GenBank/DDBJ databases">
        <title>Genomic Encyclopedia of Type Strains, Phase IV (KMG-IV): sequencing the most valuable type-strain genomes for metagenomic binning, comparative biology and taxonomic classification.</title>
        <authorList>
            <person name="Goeker M."/>
        </authorList>
    </citation>
    <scope>NUCLEOTIDE SEQUENCE [LARGE SCALE GENOMIC DNA]</scope>
    <source>
        <strain evidence="12 13">B1-1</strain>
    </source>
</reference>
<evidence type="ECO:0000256" key="2">
    <source>
        <dbReference type="ARBA" id="ARBA00007868"/>
    </source>
</evidence>
<evidence type="ECO:0000256" key="10">
    <source>
        <dbReference type="ARBA" id="ARBA00048975"/>
    </source>
</evidence>
<protein>
    <recommendedName>
        <fullName evidence="4 11">Lipid-A-disaccharide synthase</fullName>
        <ecNumber evidence="3 11">2.4.1.182</ecNumber>
    </recommendedName>
</protein>
<evidence type="ECO:0000256" key="11">
    <source>
        <dbReference type="NCBIfam" id="TIGR00215"/>
    </source>
</evidence>
<keyword evidence="8 12" id="KW-0808">Transferase</keyword>
<keyword evidence="5" id="KW-0444">Lipid biosynthesis</keyword>
<accession>A0ABU0M2E4</accession>
<evidence type="ECO:0000256" key="6">
    <source>
        <dbReference type="ARBA" id="ARBA00022556"/>
    </source>
</evidence>
<evidence type="ECO:0000256" key="4">
    <source>
        <dbReference type="ARBA" id="ARBA00020902"/>
    </source>
</evidence>
<keyword evidence="7 12" id="KW-0328">Glycosyltransferase</keyword>